<feature type="domain" description="Glycosyl hydrolase family 31 C-terminal" evidence="8">
    <location>
        <begin position="603"/>
        <end position="689"/>
    </location>
</feature>
<evidence type="ECO:0000259" key="5">
    <source>
        <dbReference type="Pfam" id="PF01055"/>
    </source>
</evidence>
<dbReference type="Pfam" id="PF21365">
    <property type="entry name" value="Glyco_hydro_31_3rd"/>
    <property type="match status" value="1"/>
</dbReference>
<keyword evidence="10" id="KW-1185">Reference proteome</keyword>
<dbReference type="PANTHER" id="PTHR22762:SF166">
    <property type="entry name" value="ALPHA-GLUCOSIDASE"/>
    <property type="match status" value="1"/>
</dbReference>
<accession>L0GX79</accession>
<dbReference type="InterPro" id="IPR048395">
    <property type="entry name" value="Glyco_hydro_31_C"/>
</dbReference>
<dbReference type="RefSeq" id="WP_015280722.1">
    <property type="nucleotide sequence ID" value="NC_019940.1"/>
</dbReference>
<dbReference type="GO" id="GO:0030246">
    <property type="term" value="F:carbohydrate binding"/>
    <property type="evidence" value="ECO:0007669"/>
    <property type="project" value="InterPro"/>
</dbReference>
<comment type="similarity">
    <text evidence="1 4">Belongs to the glycosyl hydrolase 31 family.</text>
</comment>
<dbReference type="PROSITE" id="PS00129">
    <property type="entry name" value="GLYCOSYL_HYDROL_F31_1"/>
    <property type="match status" value="1"/>
</dbReference>
<dbReference type="InterPro" id="IPR025887">
    <property type="entry name" value="Glyco_hydro_31_N_dom"/>
</dbReference>
<gene>
    <name evidence="9" type="ORF">Thimo_1811</name>
</gene>
<dbReference type="Gene3D" id="3.20.20.80">
    <property type="entry name" value="Glycosidases"/>
    <property type="match status" value="1"/>
</dbReference>
<dbReference type="SUPFAM" id="SSF51011">
    <property type="entry name" value="Glycosyl hydrolase domain"/>
    <property type="match status" value="1"/>
</dbReference>
<dbReference type="HOGENOM" id="CLU_000631_7_2_6"/>
<evidence type="ECO:0000256" key="2">
    <source>
        <dbReference type="ARBA" id="ARBA00022801"/>
    </source>
</evidence>
<dbReference type="OrthoDB" id="176168at2"/>
<dbReference type="eggNOG" id="COG1501">
    <property type="taxonomic scope" value="Bacteria"/>
</dbReference>
<dbReference type="CDD" id="cd14752">
    <property type="entry name" value="GH31_N"/>
    <property type="match status" value="1"/>
</dbReference>
<dbReference type="InterPro" id="IPR030458">
    <property type="entry name" value="Glyco_hydro_31_AS"/>
</dbReference>
<dbReference type="InterPro" id="IPR011013">
    <property type="entry name" value="Gal_mutarotase_sf_dom"/>
</dbReference>
<dbReference type="InterPro" id="IPR000322">
    <property type="entry name" value="Glyco_hydro_31_TIM"/>
</dbReference>
<name>L0GX79_9GAMM</name>
<proteinExistence type="inferred from homology"/>
<dbReference type="Pfam" id="PF01055">
    <property type="entry name" value="Glyco_hydro_31_2nd"/>
    <property type="match status" value="1"/>
</dbReference>
<evidence type="ECO:0000259" key="6">
    <source>
        <dbReference type="Pfam" id="PF13802"/>
    </source>
</evidence>
<dbReference type="GO" id="GO:0004553">
    <property type="term" value="F:hydrolase activity, hydrolyzing O-glycosyl compounds"/>
    <property type="evidence" value="ECO:0007669"/>
    <property type="project" value="InterPro"/>
</dbReference>
<feature type="domain" description="DUF5110" evidence="7">
    <location>
        <begin position="704"/>
        <end position="774"/>
    </location>
</feature>
<dbReference type="AlphaFoldDB" id="L0GX79"/>
<dbReference type="CDD" id="cd06604">
    <property type="entry name" value="GH31_glucosidase_II_MalA"/>
    <property type="match status" value="1"/>
</dbReference>
<dbReference type="Pfam" id="PF13802">
    <property type="entry name" value="Gal_mutarotas_2"/>
    <property type="match status" value="1"/>
</dbReference>
<evidence type="ECO:0000259" key="7">
    <source>
        <dbReference type="Pfam" id="PF17137"/>
    </source>
</evidence>
<evidence type="ECO:0000256" key="4">
    <source>
        <dbReference type="RuleBase" id="RU361185"/>
    </source>
</evidence>
<dbReference type="GO" id="GO:0005975">
    <property type="term" value="P:carbohydrate metabolic process"/>
    <property type="evidence" value="ECO:0007669"/>
    <property type="project" value="InterPro"/>
</dbReference>
<evidence type="ECO:0000256" key="3">
    <source>
        <dbReference type="ARBA" id="ARBA00023295"/>
    </source>
</evidence>
<feature type="domain" description="Glycoside hydrolase family 31 TIM barrel" evidence="5">
    <location>
        <begin position="260"/>
        <end position="595"/>
    </location>
</feature>
<dbReference type="SUPFAM" id="SSF51445">
    <property type="entry name" value="(Trans)glycosidases"/>
    <property type="match status" value="1"/>
</dbReference>
<dbReference type="STRING" id="765912.Thimo_1811"/>
<dbReference type="Gene3D" id="2.60.40.1760">
    <property type="entry name" value="glycosyl hydrolase (family 31)"/>
    <property type="match status" value="1"/>
</dbReference>
<evidence type="ECO:0000256" key="1">
    <source>
        <dbReference type="ARBA" id="ARBA00007806"/>
    </source>
</evidence>
<dbReference type="EMBL" id="CP003051">
    <property type="protein sequence ID" value="AGA90581.1"/>
    <property type="molecule type" value="Genomic_DNA"/>
</dbReference>
<organism evidence="9 10">
    <name type="scientific">Thioflavicoccus mobilis 8321</name>
    <dbReference type="NCBI Taxonomy" id="765912"/>
    <lineage>
        <taxon>Bacteria</taxon>
        <taxon>Pseudomonadati</taxon>
        <taxon>Pseudomonadota</taxon>
        <taxon>Gammaproteobacteria</taxon>
        <taxon>Chromatiales</taxon>
        <taxon>Chromatiaceae</taxon>
        <taxon>Thioflavicoccus</taxon>
    </lineage>
</organism>
<evidence type="ECO:0000313" key="10">
    <source>
        <dbReference type="Proteomes" id="UP000010816"/>
    </source>
</evidence>
<dbReference type="Gene3D" id="2.60.40.1180">
    <property type="entry name" value="Golgi alpha-mannosidase II"/>
    <property type="match status" value="2"/>
</dbReference>
<feature type="domain" description="Glycoside hydrolase family 31 N-terminal" evidence="6">
    <location>
        <begin position="32"/>
        <end position="218"/>
    </location>
</feature>
<dbReference type="Proteomes" id="UP000010816">
    <property type="component" value="Chromosome"/>
</dbReference>
<dbReference type="Pfam" id="PF17137">
    <property type="entry name" value="DUF5110"/>
    <property type="match status" value="1"/>
</dbReference>
<evidence type="ECO:0000313" key="9">
    <source>
        <dbReference type="EMBL" id="AGA90581.1"/>
    </source>
</evidence>
<dbReference type="PANTHER" id="PTHR22762">
    <property type="entry name" value="ALPHA-GLUCOSIDASE"/>
    <property type="match status" value="1"/>
</dbReference>
<dbReference type="SUPFAM" id="SSF74650">
    <property type="entry name" value="Galactose mutarotase-like"/>
    <property type="match status" value="1"/>
</dbReference>
<dbReference type="PATRIC" id="fig|765912.4.peg.1771"/>
<sequence>MPDPLLAHPGPVQTWERQPSSLLARHEQGLTQIDAVAPDILRVRFCPSGEPRPRRGWDPTLELPATELGVSGDDDALHLFVDRLVARLDCANGTLAFAIPDGNEFAEDLAPPGWRAVTLGETALGQTPDTELPPGPARIGLFLSKRMSPDERYFGLGQRPGRLDRRHRRFTNWTVDISSPGHCRGDDNMYQAHPVFLAVRPRLAWGLFLNSPWYSTFDVGASDPNALTLFTLGGELDYYLFAGPTPAAVVDQLTRVTGRPALPPLWALGYHQSRWSYASDAEVHAIAQTFRERDIPLDAIHLDIDYMDGYRVFTWDPQRFPAPTETVAALHARGVRAVTIVDPGVKKDLTSGYRVAEDGLREMHFIREPQGEPFSGWVWPGESLFPDFCRTDTRRWWGDQHAALLDAGVDGIWCDMNEPAIVDRAFGAPGEQARPIPLAARHGDAGEAQQAETHNLYGTLMARAAAEGFARQRPDRRPWVLTRSGFLGVQRWAASWMGDNRSCWEDLETSLPQLASMGLCGSVHVGVDIGGFYGDCFAELFARWMEVGTFYPFMRNHTQCGSRPQEPWAFGPQIEALTRAAIRLRYRLLPYLYTLAHLAHHRGEPLLRPLLYDFPDAADLHQIEDQLMVGPQLMIAPIYRPGVRRRLVELPPATWYDFRTGMRIAEQDAMIAAAPLGALPVFVRGGAILTLGNVRRSTIEPLTELTIEAYPDPDAAGEWTLIEDDGEGLDYRNGGLAERHFEIASLRSGATLTIAARAGGYRPPPRRLTVRVHLPDEPADLRLDGHAHIAWRWSATDQAAEITFDDDGDTHRIEIIP</sequence>
<evidence type="ECO:0000259" key="8">
    <source>
        <dbReference type="Pfam" id="PF21365"/>
    </source>
</evidence>
<dbReference type="InterPro" id="IPR033403">
    <property type="entry name" value="DUF5110"/>
</dbReference>
<keyword evidence="3 4" id="KW-0326">Glycosidase</keyword>
<reference evidence="9 10" key="1">
    <citation type="submission" date="2011-09" db="EMBL/GenBank/DDBJ databases">
        <title>Complete sequence of chromosome of Thioflavicoccus mobilis 8321.</title>
        <authorList>
            <consortium name="US DOE Joint Genome Institute"/>
            <person name="Lucas S."/>
            <person name="Han J."/>
            <person name="Lapidus A."/>
            <person name="Cheng J.-F."/>
            <person name="Goodwin L."/>
            <person name="Pitluck S."/>
            <person name="Peters L."/>
            <person name="Ovchinnikova G."/>
            <person name="Lu M."/>
            <person name="Detter J.C."/>
            <person name="Han C."/>
            <person name="Tapia R."/>
            <person name="Land M."/>
            <person name="Hauser L."/>
            <person name="Kyrpides N."/>
            <person name="Ivanova N."/>
            <person name="Pagani I."/>
            <person name="Vogl K."/>
            <person name="Liu Z."/>
            <person name="Imhoff J."/>
            <person name="Thiel V."/>
            <person name="Frigaard N.-U."/>
            <person name="Bryant D."/>
            <person name="Woyke T."/>
        </authorList>
    </citation>
    <scope>NUCLEOTIDE SEQUENCE [LARGE SCALE GENOMIC DNA]</scope>
    <source>
        <strain evidence="9 10">8321</strain>
    </source>
</reference>
<keyword evidence="2 4" id="KW-0378">Hydrolase</keyword>
<dbReference type="KEGG" id="tmb:Thimo_1811"/>
<dbReference type="InterPro" id="IPR017853">
    <property type="entry name" value="GH"/>
</dbReference>
<dbReference type="InterPro" id="IPR013780">
    <property type="entry name" value="Glyco_hydro_b"/>
</dbReference>
<protein>
    <submittedName>
        <fullName evidence="9">Family 31 glycosyl hydrolase, alpha-glucosidase</fullName>
    </submittedName>
</protein>